<reference evidence="2 3" key="1">
    <citation type="journal article" date="2012" name="Plant Cell">
        <title>Genome comparison of barley and maize smut fungi reveals targeted loss of RNA silencing components and species-specific presence of transposable elements.</title>
        <authorList>
            <person name="Laurie J.D."/>
            <person name="Ali S."/>
            <person name="Linning R."/>
            <person name="Mannhaupt G."/>
            <person name="Wong P."/>
            <person name="Gueldener U."/>
            <person name="Muensterkoetter M."/>
            <person name="Moore R."/>
            <person name="Kahmann R."/>
            <person name="Bakkeren G."/>
            <person name="Schirawski J."/>
        </authorList>
    </citation>
    <scope>NUCLEOTIDE SEQUENCE [LARGE SCALE GENOMIC DNA]</scope>
    <source>
        <strain evidence="3">Uh4875-4</strain>
    </source>
</reference>
<evidence type="ECO:0000256" key="1">
    <source>
        <dbReference type="SAM" id="MobiDB-lite"/>
    </source>
</evidence>
<evidence type="ECO:0000313" key="3">
    <source>
        <dbReference type="Proteomes" id="UP000006174"/>
    </source>
</evidence>
<sequence length="100" mass="11111">MPPQSNNPHTANNPSLEESSDDQAEMIPALTDHQQITEHDISSSNNPDSDNSKTSKPLLNLNDINKMITNTLCNMLTQPTLCKQAKISLYKLPSKCQTFK</sequence>
<evidence type="ECO:0000313" key="2">
    <source>
        <dbReference type="EMBL" id="CCF52857.1"/>
    </source>
</evidence>
<feature type="region of interest" description="Disordered" evidence="1">
    <location>
        <begin position="1"/>
        <end position="58"/>
    </location>
</feature>
<dbReference type="AlphaFoldDB" id="I2G114"/>
<organism evidence="2 3">
    <name type="scientific">Ustilago hordei</name>
    <name type="common">Barley covered smut fungus</name>
    <dbReference type="NCBI Taxonomy" id="120017"/>
    <lineage>
        <taxon>Eukaryota</taxon>
        <taxon>Fungi</taxon>
        <taxon>Dikarya</taxon>
        <taxon>Basidiomycota</taxon>
        <taxon>Ustilaginomycotina</taxon>
        <taxon>Ustilaginomycetes</taxon>
        <taxon>Ustilaginales</taxon>
        <taxon>Ustilaginaceae</taxon>
        <taxon>Ustilago</taxon>
    </lineage>
</organism>
<feature type="compositionally biased region" description="Polar residues" evidence="1">
    <location>
        <begin position="1"/>
        <end position="17"/>
    </location>
</feature>
<keyword evidence="3" id="KW-1185">Reference proteome</keyword>
<gene>
    <name evidence="2" type="ORF">UHOR_15697</name>
</gene>
<dbReference type="EMBL" id="CAGI01000178">
    <property type="protein sequence ID" value="CCF52857.1"/>
    <property type="molecule type" value="Genomic_DNA"/>
</dbReference>
<comment type="caution">
    <text evidence="2">The sequence shown here is derived from an EMBL/GenBank/DDBJ whole genome shotgun (WGS) entry which is preliminary data.</text>
</comment>
<accession>I2G114</accession>
<proteinExistence type="predicted"/>
<name>I2G114_USTHO</name>
<dbReference type="Proteomes" id="UP000006174">
    <property type="component" value="Unassembled WGS sequence"/>
</dbReference>
<dbReference type="HOGENOM" id="CLU_2544305_0_0_1"/>
<protein>
    <submittedName>
        <fullName evidence="2">Uncharacterized protein</fullName>
    </submittedName>
</protein>